<feature type="region of interest" description="Disordered" evidence="1">
    <location>
        <begin position="177"/>
        <end position="602"/>
    </location>
</feature>
<feature type="compositionally biased region" description="Basic and acidic residues" evidence="1">
    <location>
        <begin position="521"/>
        <end position="533"/>
    </location>
</feature>
<protein>
    <submittedName>
        <fullName evidence="2">Uncharacterized protein</fullName>
    </submittedName>
</protein>
<evidence type="ECO:0000313" key="3">
    <source>
        <dbReference type="Proteomes" id="UP000281553"/>
    </source>
</evidence>
<dbReference type="AlphaFoldDB" id="A0A3P7NJ63"/>
<reference evidence="2 3" key="1">
    <citation type="submission" date="2018-11" db="EMBL/GenBank/DDBJ databases">
        <authorList>
            <consortium name="Pathogen Informatics"/>
        </authorList>
    </citation>
    <scope>NUCLEOTIDE SEQUENCE [LARGE SCALE GENOMIC DNA]</scope>
</reference>
<feature type="compositionally biased region" description="Polar residues" evidence="1">
    <location>
        <begin position="177"/>
        <end position="212"/>
    </location>
</feature>
<feature type="compositionally biased region" description="Acidic residues" evidence="1">
    <location>
        <begin position="396"/>
        <end position="405"/>
    </location>
</feature>
<dbReference type="Proteomes" id="UP000281553">
    <property type="component" value="Unassembled WGS sequence"/>
</dbReference>
<organism evidence="2 3">
    <name type="scientific">Dibothriocephalus latus</name>
    <name type="common">Fish tapeworm</name>
    <name type="synonym">Diphyllobothrium latum</name>
    <dbReference type="NCBI Taxonomy" id="60516"/>
    <lineage>
        <taxon>Eukaryota</taxon>
        <taxon>Metazoa</taxon>
        <taxon>Spiralia</taxon>
        <taxon>Lophotrochozoa</taxon>
        <taxon>Platyhelminthes</taxon>
        <taxon>Cestoda</taxon>
        <taxon>Eucestoda</taxon>
        <taxon>Diphyllobothriidea</taxon>
        <taxon>Diphyllobothriidae</taxon>
        <taxon>Dibothriocephalus</taxon>
    </lineage>
</organism>
<gene>
    <name evidence="2" type="ORF">DILT_LOCUS5270</name>
</gene>
<evidence type="ECO:0000313" key="2">
    <source>
        <dbReference type="EMBL" id="VDN09439.1"/>
    </source>
</evidence>
<feature type="compositionally biased region" description="Basic and acidic residues" evidence="1">
    <location>
        <begin position="253"/>
        <end position="272"/>
    </location>
</feature>
<accession>A0A3P7NJ63</accession>
<evidence type="ECO:0000256" key="1">
    <source>
        <dbReference type="SAM" id="MobiDB-lite"/>
    </source>
</evidence>
<name>A0A3P7NJ63_DIBLA</name>
<keyword evidence="3" id="KW-1185">Reference proteome</keyword>
<dbReference type="OrthoDB" id="6283534at2759"/>
<sequence length="602" mass="63728">MKEKRLLAGSKVINGSVQFPNGTSISIEGLPGFKRDSDAAEVLLSVDFDGESTNLVDIETGRTIIRKSFSEGIPEEAIGLNSTKIMFEVLTGPAALHIDTYTGKWTVQSTVTGQVDEVESIRNGYLYLRNGQTVRLPGLPRSESSILAIDAKTGRVTRFNRETAEKIFDDAQTVTDGADSVTTGITTTERPADTSLGSVSTDSAELSAQLYDTSPGADMKTKTDGDTEAEATTEVPEDLDDKSTDAIPPLSSDKPEGESTSTEEKTGEEDGHSQATDEEGNLVTDSTGVSGQDDMDEAKGETPPPVPGVSSDKVTEEEEKPSSEELPDMEVTEPTDSETTEEKKDDDHGQVTDEEGNLVTDSTGVSEEDDFDDAKVEVPAPVPGVSTDEVNAGEPTDSETAEVVDDYAQTLDSYTGETEQEEKSTAAPEPGALDETDSYATPGIPTIGTEEDTGKEVGMPSPEALDREDADQTTAKITDSESDTLTLPGPSAEDANKKEDTMEPGPGIDHTDVPVDGVESSETRVSEGFERKPPLITSPEATDSVPPSKESEGPVATVTDEAPKSEDTSGSRTEASLPDCTLEEGVPPPTILAPSVTYSMLF</sequence>
<feature type="compositionally biased region" description="Acidic residues" evidence="1">
    <location>
        <begin position="226"/>
        <end position="240"/>
    </location>
</feature>
<feature type="compositionally biased region" description="Basic and acidic residues" evidence="1">
    <location>
        <begin position="340"/>
        <end position="351"/>
    </location>
</feature>
<proteinExistence type="predicted"/>
<feature type="compositionally biased region" description="Acidic residues" evidence="1">
    <location>
        <begin position="315"/>
        <end position="339"/>
    </location>
</feature>
<dbReference type="EMBL" id="UYRU01047058">
    <property type="protein sequence ID" value="VDN09439.1"/>
    <property type="molecule type" value="Genomic_DNA"/>
</dbReference>